<dbReference type="Gene3D" id="3.40.190.10">
    <property type="entry name" value="Periplasmic binding protein-like II"/>
    <property type="match status" value="2"/>
</dbReference>
<gene>
    <name evidence="6" type="ORF">GCM10008024_34300</name>
    <name evidence="7" type="ORF">SAMN05444006_12150</name>
</gene>
<evidence type="ECO:0000313" key="7">
    <source>
        <dbReference type="EMBL" id="SDX60916.1"/>
    </source>
</evidence>
<dbReference type="GO" id="GO:0012505">
    <property type="term" value="C:endomembrane system"/>
    <property type="evidence" value="ECO:0007669"/>
    <property type="project" value="UniProtKB-SubCell"/>
</dbReference>
<evidence type="ECO:0000256" key="5">
    <source>
        <dbReference type="ARBA" id="ARBA00023136"/>
    </source>
</evidence>
<dbReference type="Proteomes" id="UP000634647">
    <property type="component" value="Unassembled WGS sequence"/>
</dbReference>
<keyword evidence="5" id="KW-0472">Membrane</keyword>
<evidence type="ECO:0000313" key="6">
    <source>
        <dbReference type="EMBL" id="GHE04998.1"/>
    </source>
</evidence>
<comment type="subcellular location">
    <subcellularLocation>
        <location evidence="1">Endomembrane system</location>
    </subcellularLocation>
</comment>
<evidence type="ECO:0000313" key="8">
    <source>
        <dbReference type="Proteomes" id="UP000199541"/>
    </source>
</evidence>
<reference evidence="6" key="3">
    <citation type="submission" date="2023-06" db="EMBL/GenBank/DDBJ databases">
        <authorList>
            <person name="Sun Q."/>
            <person name="Zhou Y."/>
        </authorList>
    </citation>
    <scope>NUCLEOTIDE SEQUENCE</scope>
    <source>
        <strain evidence="6">CGMCC 1.10859</strain>
    </source>
</reference>
<evidence type="ECO:0000256" key="3">
    <source>
        <dbReference type="ARBA" id="ARBA00022475"/>
    </source>
</evidence>
<dbReference type="PANTHER" id="PTHR30024:SF43">
    <property type="entry name" value="BLL4572 PROTEIN"/>
    <property type="match status" value="1"/>
</dbReference>
<comment type="caution">
    <text evidence="6">The sequence shown here is derived from an EMBL/GenBank/DDBJ whole genome shotgun (WGS) entry which is preliminary data.</text>
</comment>
<dbReference type="SUPFAM" id="SSF53850">
    <property type="entry name" value="Periplasmic binding protein-like II"/>
    <property type="match status" value="1"/>
</dbReference>
<dbReference type="AlphaFoldDB" id="A0AAN4UU55"/>
<dbReference type="PANTHER" id="PTHR30024">
    <property type="entry name" value="ALIPHATIC SULFONATES-BINDING PROTEIN-RELATED"/>
    <property type="match status" value="1"/>
</dbReference>
<reference evidence="7 8" key="2">
    <citation type="submission" date="2016-10" db="EMBL/GenBank/DDBJ databases">
        <authorList>
            <person name="Varghese N."/>
            <person name="Submissions S."/>
        </authorList>
    </citation>
    <scope>NUCLEOTIDE SEQUENCE [LARGE SCALE GENOMIC DNA]</scope>
    <source>
        <strain evidence="7 8">DSM 24802</strain>
    </source>
</reference>
<evidence type="ECO:0000313" key="9">
    <source>
        <dbReference type="Proteomes" id="UP000634647"/>
    </source>
</evidence>
<evidence type="ECO:0000256" key="2">
    <source>
        <dbReference type="ARBA" id="ARBA00022448"/>
    </source>
</evidence>
<dbReference type="CDD" id="cd13553">
    <property type="entry name" value="PBP2_NrtA_CpmA_like"/>
    <property type="match status" value="1"/>
</dbReference>
<keyword evidence="8" id="KW-1185">Reference proteome</keyword>
<keyword evidence="3" id="KW-1003">Cell membrane</keyword>
<protein>
    <submittedName>
        <fullName evidence="7">Nitrate/nitrite transport system substrate-binding protein</fullName>
    </submittedName>
</protein>
<dbReference type="InterPro" id="IPR044527">
    <property type="entry name" value="NrtA/CpmA_ABC-bd_dom"/>
</dbReference>
<dbReference type="Pfam" id="PF13379">
    <property type="entry name" value="NMT1_2"/>
    <property type="match status" value="1"/>
</dbReference>
<keyword evidence="2" id="KW-0813">Transport</keyword>
<dbReference type="EMBL" id="FNOB01000021">
    <property type="protein sequence ID" value="SDX60916.1"/>
    <property type="molecule type" value="Genomic_DNA"/>
</dbReference>
<name>A0AAN4UU55_9RHOB</name>
<evidence type="ECO:0000256" key="1">
    <source>
        <dbReference type="ARBA" id="ARBA00004308"/>
    </source>
</evidence>
<organism evidence="6 9">
    <name type="scientific">Allgaiera indica</name>
    <dbReference type="NCBI Taxonomy" id="765699"/>
    <lineage>
        <taxon>Bacteria</taxon>
        <taxon>Pseudomonadati</taxon>
        <taxon>Pseudomonadota</taxon>
        <taxon>Alphaproteobacteria</taxon>
        <taxon>Rhodobacterales</taxon>
        <taxon>Paracoccaceae</taxon>
        <taxon>Allgaiera</taxon>
    </lineage>
</organism>
<dbReference type="Proteomes" id="UP000199541">
    <property type="component" value="Unassembled WGS sequence"/>
</dbReference>
<keyword evidence="4" id="KW-0997">Cell inner membrane</keyword>
<sequence>MKPPLSGAVVPSFVAAALLAGPALLADMLNVEKPQLKLGFIKLTDMAPLAIAKERHFFEDEGLNVTLEAQANWKALLDRVISGKLGGAQMLAGQPQAATLGYGTKAHIVSPCSMDLSGNAITVSNGFWKQMLPDLAKGPDGRPLHPISAAVLKPVVQKYRDQGKPFNMGMVFPVSSYNYQPRYWLAAAGIDPAFYSPTDSSGTIDAQALLSVTPPPQMPATCESGTIYGYCVGEPWNEAAVAKGIGMPVVTSYEIWKNNPEQVFGVTAAFARKYPNTTIALTKALIRAGMWLDADHGRNRAEAVKILAEPQYVGTDAHVIANSMMGTFEYEKGDTRKMLDFNVFFRHGRPIRSIPTRSGT</sequence>
<dbReference type="EMBL" id="BNAB01000020">
    <property type="protein sequence ID" value="GHE04998.1"/>
    <property type="molecule type" value="Genomic_DNA"/>
</dbReference>
<reference evidence="6" key="1">
    <citation type="journal article" date="2014" name="Int. J. Syst. Evol. Microbiol.">
        <title>Complete genome sequence of Corynebacterium casei LMG S-19264T (=DSM 44701T), isolated from a smear-ripened cheese.</title>
        <authorList>
            <consortium name="US DOE Joint Genome Institute (JGI-PGF)"/>
            <person name="Walter F."/>
            <person name="Albersmeier A."/>
            <person name="Kalinowski J."/>
            <person name="Ruckert C."/>
        </authorList>
    </citation>
    <scope>NUCLEOTIDE SEQUENCE</scope>
    <source>
        <strain evidence="6">CGMCC 1.10859</strain>
    </source>
</reference>
<proteinExistence type="predicted"/>
<evidence type="ECO:0000256" key="4">
    <source>
        <dbReference type="ARBA" id="ARBA00022519"/>
    </source>
</evidence>
<accession>A0AAN4UU55</accession>